<accession>A0A0F9PYQ9</accession>
<dbReference type="AlphaFoldDB" id="A0A0F9PYQ9"/>
<comment type="caution">
    <text evidence="2">The sequence shown here is derived from an EMBL/GenBank/DDBJ whole genome shotgun (WGS) entry which is preliminary data.</text>
</comment>
<organism evidence="2">
    <name type="scientific">marine sediment metagenome</name>
    <dbReference type="NCBI Taxonomy" id="412755"/>
    <lineage>
        <taxon>unclassified sequences</taxon>
        <taxon>metagenomes</taxon>
        <taxon>ecological metagenomes</taxon>
    </lineage>
</organism>
<dbReference type="EMBL" id="LAZR01005643">
    <property type="protein sequence ID" value="KKM98267.1"/>
    <property type="molecule type" value="Genomic_DNA"/>
</dbReference>
<evidence type="ECO:0000313" key="2">
    <source>
        <dbReference type="EMBL" id="KKM98267.1"/>
    </source>
</evidence>
<protein>
    <submittedName>
        <fullName evidence="2">Uncharacterized protein</fullName>
    </submittedName>
</protein>
<reference evidence="2" key="1">
    <citation type="journal article" date="2015" name="Nature">
        <title>Complex archaea that bridge the gap between prokaryotes and eukaryotes.</title>
        <authorList>
            <person name="Spang A."/>
            <person name="Saw J.H."/>
            <person name="Jorgensen S.L."/>
            <person name="Zaremba-Niedzwiedzka K."/>
            <person name="Martijn J."/>
            <person name="Lind A.E."/>
            <person name="van Eijk R."/>
            <person name="Schleper C."/>
            <person name="Guy L."/>
            <person name="Ettema T.J."/>
        </authorList>
    </citation>
    <scope>NUCLEOTIDE SEQUENCE</scope>
</reference>
<gene>
    <name evidence="2" type="ORF">LCGC14_1159700</name>
</gene>
<proteinExistence type="predicted"/>
<sequence>MTITRHHPALPSKLPSQRKKAAAKLEYPTPEHTKPTKAIPCDADAVLSVTASMFADLSHPERERILVALCITVEIEATCSGCPVPRLTAMIDTLTHCRDQTRLSDLGVRLSAAE</sequence>
<evidence type="ECO:0000256" key="1">
    <source>
        <dbReference type="SAM" id="MobiDB-lite"/>
    </source>
</evidence>
<name>A0A0F9PYQ9_9ZZZZ</name>
<feature type="region of interest" description="Disordered" evidence="1">
    <location>
        <begin position="1"/>
        <end position="36"/>
    </location>
</feature>